<dbReference type="GO" id="GO:0000287">
    <property type="term" value="F:magnesium ion binding"/>
    <property type="evidence" value="ECO:0007669"/>
    <property type="project" value="UniProtKB-UniRule"/>
</dbReference>
<feature type="active site" evidence="10 12">
    <location>
        <position position="584"/>
    </location>
</feature>
<keyword evidence="8 10" id="KW-0120">Carbon dioxide fixation</keyword>
<dbReference type="EC" id="4.1.1.31" evidence="4 10"/>
<comment type="function">
    <text evidence="2 10">Forms oxaloacetate, a four-carbon dicarboxylic acid source for the tricarboxylic acid cycle.</text>
</comment>
<dbReference type="InterPro" id="IPR022805">
    <property type="entry name" value="PEP_COase_bac/pln-type"/>
</dbReference>
<name>A0A346Y454_9ACTN</name>
<dbReference type="Proteomes" id="UP000264006">
    <property type="component" value="Chromosome"/>
</dbReference>
<evidence type="ECO:0000256" key="5">
    <source>
        <dbReference type="ARBA" id="ARBA00022419"/>
    </source>
</evidence>
<comment type="subunit">
    <text evidence="10">Homotetramer.</text>
</comment>
<evidence type="ECO:0000256" key="4">
    <source>
        <dbReference type="ARBA" id="ARBA00012305"/>
    </source>
</evidence>
<dbReference type="PANTHER" id="PTHR30523:SF6">
    <property type="entry name" value="PHOSPHOENOLPYRUVATE CARBOXYLASE"/>
    <property type="match status" value="1"/>
</dbReference>
<proteinExistence type="inferred from homology"/>
<evidence type="ECO:0000256" key="7">
    <source>
        <dbReference type="ARBA" id="ARBA00023239"/>
    </source>
</evidence>
<evidence type="ECO:0000256" key="8">
    <source>
        <dbReference type="ARBA" id="ARBA00023300"/>
    </source>
</evidence>
<dbReference type="InterPro" id="IPR033129">
    <property type="entry name" value="PEPCASE_His_AS"/>
</dbReference>
<sequence>MEQRTPSVDLPERLRGEIRHLGRLLGRVIAEEAGERTYHLVEELRRAAVAARRDGADRSPIDELVAELDVETAEDVAKAFTIFFQLTNLAEQRVRIRELRRRDDGVTPVEDSAAASIAAIRRAQPIDDDAPDLLADVLGKLEVHPVWTAHPTEARRRAVVDSLRRIDAELSRSDTDMLGHGQEADVTRRLLEEIAILWRTAQVRSSRPTPVDEVRKLMAVFDATVFRVVPEVYRSVERAMHGDASGVAEPEVPPFLTFGSWVGGDRDGNPRVTSTVTAETAALMADRVLRGLENATTRIARTLSATEEVTPPSPELVEVLADLDRRFPTCATAQIMRAARSPHRRLLSMAAERLAATRTGRGVDDDMAYASPEEYTADLRLVRDSLVRGNAARLAHGELQHLIWQADTFGFHLASLEVRQHTDVHAEALRRLGIDPDDVDALRAVVTDPPPLPDDLTWPSPPHPVAVASAPHRDLSPTDLSAGEVAAADPAGDVLPTMRTVAEIQQRFGRCACERWVISFTTSLVDLLRVKALAAIAGLDVQIVPLFETRADLDAAPAVLQEWLAEQPGTTHLEVMLGYSDSAKDAGFLAANVALHRAQRGLVAWAAEAGVELTLFHGRGGALGRGGGPTNRAVLAQPRGAVAGRFKVTEQGEVINQRYGKRALAVRHLEQVTSATMRAKLDDLTTQSDTVMDDEADLVATMAKASEEAWRDLVGADGFPDFFRTVTPIDEIGALQIGSRPSKRKTGNGLSSLRAIPWTFAWAQARINAPGWYGLGTGLQAGVDARGLAELQDLNRRWPFFANLMENAEMSLVKADATAARVLLDAGGRPDLTERIMDELDRTTELVLQITGQRQLLERRPTLAQATALRNPYLDVLGAVQQRWLRHSRRTDATEDDQRVVMLTMNGIAAALQNTG</sequence>
<evidence type="ECO:0000256" key="1">
    <source>
        <dbReference type="ARBA" id="ARBA00001946"/>
    </source>
</evidence>
<evidence type="ECO:0000256" key="9">
    <source>
        <dbReference type="ARBA" id="ARBA00048995"/>
    </source>
</evidence>
<evidence type="ECO:0000256" key="11">
    <source>
        <dbReference type="PROSITE-ProRule" id="PRU10111"/>
    </source>
</evidence>
<dbReference type="PROSITE" id="PS00781">
    <property type="entry name" value="PEPCASE_1"/>
    <property type="match status" value="1"/>
</dbReference>
<dbReference type="RefSeq" id="WP_114593460.1">
    <property type="nucleotide sequence ID" value="NZ_CP031165.1"/>
</dbReference>
<dbReference type="AlphaFoldDB" id="A0A346Y454"/>
<dbReference type="InterPro" id="IPR015813">
    <property type="entry name" value="Pyrv/PenolPyrv_kinase-like_dom"/>
</dbReference>
<dbReference type="HAMAP" id="MF_00595">
    <property type="entry name" value="PEPcase_type1"/>
    <property type="match status" value="1"/>
</dbReference>
<dbReference type="KEGG" id="euz:DVS28_a4590"/>
<protein>
    <recommendedName>
        <fullName evidence="5 10">Phosphoenolpyruvate carboxylase</fullName>
        <shortName evidence="10">PEPC</shortName>
        <shortName evidence="10">PEPCase</shortName>
        <ecNumber evidence="4 10">4.1.1.31</ecNumber>
    </recommendedName>
</protein>
<keyword evidence="7 10" id="KW-0456">Lyase</keyword>
<comment type="catalytic activity">
    <reaction evidence="9 10">
        <text>oxaloacetate + phosphate = phosphoenolpyruvate + hydrogencarbonate</text>
        <dbReference type="Rhea" id="RHEA:28370"/>
        <dbReference type="ChEBI" id="CHEBI:16452"/>
        <dbReference type="ChEBI" id="CHEBI:17544"/>
        <dbReference type="ChEBI" id="CHEBI:43474"/>
        <dbReference type="ChEBI" id="CHEBI:58702"/>
        <dbReference type="EC" id="4.1.1.31"/>
    </reaction>
</comment>
<dbReference type="GO" id="GO:0008964">
    <property type="term" value="F:phosphoenolpyruvate carboxylase activity"/>
    <property type="evidence" value="ECO:0007669"/>
    <property type="project" value="UniProtKB-UniRule"/>
</dbReference>
<reference evidence="13 14" key="1">
    <citation type="submission" date="2018-09" db="EMBL/GenBank/DDBJ databases">
        <title>Complete genome sequence of Euzebya sp. DY32-46 isolated from seawater of Pacific Ocean.</title>
        <authorList>
            <person name="Xu L."/>
            <person name="Wu Y.-H."/>
            <person name="Xu X.-W."/>
        </authorList>
    </citation>
    <scope>NUCLEOTIDE SEQUENCE [LARGE SCALE GENOMIC DNA]</scope>
    <source>
        <strain evidence="13 14">DY32-46</strain>
    </source>
</reference>
<organism evidence="13 14">
    <name type="scientific">Euzebya pacifica</name>
    <dbReference type="NCBI Taxonomy" id="1608957"/>
    <lineage>
        <taxon>Bacteria</taxon>
        <taxon>Bacillati</taxon>
        <taxon>Actinomycetota</taxon>
        <taxon>Nitriliruptoria</taxon>
        <taxon>Euzebyales</taxon>
    </lineage>
</organism>
<dbReference type="OrthoDB" id="9768133at2"/>
<keyword evidence="14" id="KW-1185">Reference proteome</keyword>
<dbReference type="SUPFAM" id="SSF51621">
    <property type="entry name" value="Phosphoenolpyruvate/pyruvate domain"/>
    <property type="match status" value="1"/>
</dbReference>
<dbReference type="GO" id="GO:0015977">
    <property type="term" value="P:carbon fixation"/>
    <property type="evidence" value="ECO:0007669"/>
    <property type="project" value="UniProtKB-UniRule"/>
</dbReference>
<evidence type="ECO:0000256" key="6">
    <source>
        <dbReference type="ARBA" id="ARBA00022842"/>
    </source>
</evidence>
<dbReference type="GO" id="GO:0006099">
    <property type="term" value="P:tricarboxylic acid cycle"/>
    <property type="evidence" value="ECO:0007669"/>
    <property type="project" value="InterPro"/>
</dbReference>
<keyword evidence="6 10" id="KW-0460">Magnesium</keyword>
<evidence type="ECO:0000256" key="3">
    <source>
        <dbReference type="ARBA" id="ARBA00008346"/>
    </source>
</evidence>
<gene>
    <name evidence="10" type="primary">ppc</name>
    <name evidence="13" type="ORF">DVS28_a4590</name>
</gene>
<dbReference type="PROSITE" id="PS00393">
    <property type="entry name" value="PEPCASE_2"/>
    <property type="match status" value="1"/>
</dbReference>
<dbReference type="EMBL" id="CP031165">
    <property type="protein sequence ID" value="AXV09251.1"/>
    <property type="molecule type" value="Genomic_DNA"/>
</dbReference>
<dbReference type="InterPro" id="IPR018129">
    <property type="entry name" value="PEP_COase_Lys_AS"/>
</dbReference>
<accession>A0A346Y454</accession>
<evidence type="ECO:0000313" key="13">
    <source>
        <dbReference type="EMBL" id="AXV09251.1"/>
    </source>
</evidence>
<comment type="similarity">
    <text evidence="3 10">Belongs to the PEPCase type 1 family.</text>
</comment>
<dbReference type="InterPro" id="IPR021135">
    <property type="entry name" value="PEP_COase"/>
</dbReference>
<dbReference type="PANTHER" id="PTHR30523">
    <property type="entry name" value="PHOSPHOENOLPYRUVATE CARBOXYLASE"/>
    <property type="match status" value="1"/>
</dbReference>
<evidence type="ECO:0000256" key="12">
    <source>
        <dbReference type="PROSITE-ProRule" id="PRU10112"/>
    </source>
</evidence>
<dbReference type="PRINTS" id="PR00150">
    <property type="entry name" value="PEPCARBXLASE"/>
</dbReference>
<evidence type="ECO:0000313" key="14">
    <source>
        <dbReference type="Proteomes" id="UP000264006"/>
    </source>
</evidence>
<comment type="cofactor">
    <cofactor evidence="1 10">
        <name>Mg(2+)</name>
        <dbReference type="ChEBI" id="CHEBI:18420"/>
    </cofactor>
</comment>
<keyword evidence="13" id="KW-0670">Pyruvate</keyword>
<dbReference type="GO" id="GO:0006107">
    <property type="term" value="P:oxaloacetate metabolic process"/>
    <property type="evidence" value="ECO:0007669"/>
    <property type="project" value="UniProtKB-UniRule"/>
</dbReference>
<evidence type="ECO:0000256" key="10">
    <source>
        <dbReference type="HAMAP-Rule" id="MF_00595"/>
    </source>
</evidence>
<feature type="active site" evidence="10 11">
    <location>
        <position position="150"/>
    </location>
</feature>
<evidence type="ECO:0000256" key="2">
    <source>
        <dbReference type="ARBA" id="ARBA00003670"/>
    </source>
</evidence>
<dbReference type="GO" id="GO:0005829">
    <property type="term" value="C:cytosol"/>
    <property type="evidence" value="ECO:0007669"/>
    <property type="project" value="TreeGrafter"/>
</dbReference>
<dbReference type="Pfam" id="PF00311">
    <property type="entry name" value="PEPcase"/>
    <property type="match status" value="2"/>
</dbReference>
<dbReference type="Gene3D" id="1.20.1440.90">
    <property type="entry name" value="Phosphoenolpyruvate/pyruvate domain"/>
    <property type="match status" value="1"/>
</dbReference>